<dbReference type="InterPro" id="IPR021490">
    <property type="entry name" value="DUF3144"/>
</dbReference>
<organism evidence="1 2">
    <name type="scientific">Methylophaga thiooxydans</name>
    <dbReference type="NCBI Taxonomy" id="392484"/>
    <lineage>
        <taxon>Bacteria</taxon>
        <taxon>Pseudomonadati</taxon>
        <taxon>Pseudomonadota</taxon>
        <taxon>Gammaproteobacteria</taxon>
        <taxon>Thiotrichales</taxon>
        <taxon>Piscirickettsiaceae</taxon>
        <taxon>Methylophaga</taxon>
    </lineage>
</organism>
<evidence type="ECO:0000313" key="1">
    <source>
        <dbReference type="EMBL" id="KGM06280.1"/>
    </source>
</evidence>
<protein>
    <submittedName>
        <fullName evidence="1">Uncharacterized protein</fullName>
    </submittedName>
</protein>
<comment type="caution">
    <text evidence="1">The sequence shown here is derived from an EMBL/GenBank/DDBJ whole genome shotgun (WGS) entry which is preliminary data.</text>
</comment>
<gene>
    <name evidence="1" type="ORF">LP43_2154</name>
</gene>
<evidence type="ECO:0000313" key="2">
    <source>
        <dbReference type="Proteomes" id="UP000029999"/>
    </source>
</evidence>
<dbReference type="Pfam" id="PF11342">
    <property type="entry name" value="DUF3144"/>
    <property type="match status" value="1"/>
</dbReference>
<name>A0A0A0BEL6_9GAMM</name>
<dbReference type="EMBL" id="JRQD01000005">
    <property type="protein sequence ID" value="KGM06280.1"/>
    <property type="molecule type" value="Genomic_DNA"/>
</dbReference>
<dbReference type="Gene3D" id="1.10.287.3020">
    <property type="match status" value="1"/>
</dbReference>
<sequence length="50" mass="6206">MFTTVRQFDDVEKLKEEKQKIIEYFTQRFAEMMASNLDEHIERFDEYNPN</sequence>
<dbReference type="AlphaFoldDB" id="A0A0A0BEL6"/>
<accession>A0A0A0BEL6</accession>
<reference evidence="1 2" key="1">
    <citation type="submission" date="2014-09" db="EMBL/GenBank/DDBJ databases">
        <authorList>
            <person name="Grob C."/>
            <person name="Taubert M."/>
            <person name="Howat A.M."/>
            <person name="Burns O.J."/>
            <person name="Dixon J.L."/>
            <person name="Chen Y."/>
            <person name="Murrell J.C."/>
        </authorList>
    </citation>
    <scope>NUCLEOTIDE SEQUENCE [LARGE SCALE GENOMIC DNA]</scope>
    <source>
        <strain evidence="1">L4</strain>
    </source>
</reference>
<proteinExistence type="predicted"/>
<dbReference type="Proteomes" id="UP000029999">
    <property type="component" value="Unassembled WGS sequence"/>
</dbReference>